<reference evidence="2 3" key="1">
    <citation type="submission" date="2022-09" db="EMBL/GenBank/DDBJ databases">
        <authorList>
            <person name="Palmer J.M."/>
        </authorList>
    </citation>
    <scope>NUCLEOTIDE SEQUENCE [LARGE SCALE GENOMIC DNA]</scope>
    <source>
        <strain evidence="2 3">DSM 7382</strain>
    </source>
</reference>
<feature type="region of interest" description="Disordered" evidence="1">
    <location>
        <begin position="1"/>
        <end position="21"/>
    </location>
</feature>
<evidence type="ECO:0000313" key="2">
    <source>
        <dbReference type="EMBL" id="KAK7692256.1"/>
    </source>
</evidence>
<proteinExistence type="predicted"/>
<keyword evidence="3" id="KW-1185">Reference proteome</keyword>
<protein>
    <submittedName>
        <fullName evidence="2">Uncharacterized protein</fullName>
    </submittedName>
</protein>
<organism evidence="2 3">
    <name type="scientific">Cerrena zonata</name>
    <dbReference type="NCBI Taxonomy" id="2478898"/>
    <lineage>
        <taxon>Eukaryota</taxon>
        <taxon>Fungi</taxon>
        <taxon>Dikarya</taxon>
        <taxon>Basidiomycota</taxon>
        <taxon>Agaricomycotina</taxon>
        <taxon>Agaricomycetes</taxon>
        <taxon>Polyporales</taxon>
        <taxon>Cerrenaceae</taxon>
        <taxon>Cerrena</taxon>
    </lineage>
</organism>
<name>A0AAW0GFT0_9APHY</name>
<dbReference type="EMBL" id="JASBNA010000004">
    <property type="protein sequence ID" value="KAK7692256.1"/>
    <property type="molecule type" value="Genomic_DNA"/>
</dbReference>
<evidence type="ECO:0000256" key="1">
    <source>
        <dbReference type="SAM" id="MobiDB-lite"/>
    </source>
</evidence>
<sequence>MTKSSNLVTQRSSKIRDKIPEEIDHPILNTVKEKSSNRLTKEGDLLCKKLDNLHTLEKPPKKLELKSLKAEANVYSEEVTAWDQKAIDGLSEYGDVSSTIRCNDSEQQRFYFLFSRQRAVRASSDLLGLGSGR</sequence>
<feature type="compositionally biased region" description="Polar residues" evidence="1">
    <location>
        <begin position="1"/>
        <end position="12"/>
    </location>
</feature>
<comment type="caution">
    <text evidence="2">The sequence shown here is derived from an EMBL/GenBank/DDBJ whole genome shotgun (WGS) entry which is preliminary data.</text>
</comment>
<evidence type="ECO:0000313" key="3">
    <source>
        <dbReference type="Proteomes" id="UP001385951"/>
    </source>
</evidence>
<gene>
    <name evidence="2" type="ORF">QCA50_003881</name>
</gene>
<dbReference type="Proteomes" id="UP001385951">
    <property type="component" value="Unassembled WGS sequence"/>
</dbReference>
<dbReference type="AlphaFoldDB" id="A0AAW0GFT0"/>
<accession>A0AAW0GFT0</accession>